<dbReference type="Gene3D" id="3.30.70.330">
    <property type="match status" value="1"/>
</dbReference>
<feature type="compositionally biased region" description="Pro residues" evidence="3">
    <location>
        <begin position="1056"/>
        <end position="1065"/>
    </location>
</feature>
<feature type="region of interest" description="Disordered" evidence="3">
    <location>
        <begin position="206"/>
        <end position="233"/>
    </location>
</feature>
<feature type="region of interest" description="Disordered" evidence="3">
    <location>
        <begin position="1048"/>
        <end position="1087"/>
    </location>
</feature>
<feature type="domain" description="RRM" evidence="4">
    <location>
        <begin position="619"/>
        <end position="697"/>
    </location>
</feature>
<feature type="region of interest" description="Disordered" evidence="3">
    <location>
        <begin position="882"/>
        <end position="937"/>
    </location>
</feature>
<feature type="compositionally biased region" description="Basic and acidic residues" evidence="3">
    <location>
        <begin position="1"/>
        <end position="11"/>
    </location>
</feature>
<feature type="region of interest" description="Disordered" evidence="3">
    <location>
        <begin position="735"/>
        <end position="757"/>
    </location>
</feature>
<evidence type="ECO:0000256" key="1">
    <source>
        <dbReference type="ARBA" id="ARBA00022884"/>
    </source>
</evidence>
<organism evidence="5 6">
    <name type="scientific">Paracoccidioides lutzii (strain ATCC MYA-826 / Pb01)</name>
    <name type="common">Paracoccidioides brasiliensis</name>
    <dbReference type="NCBI Taxonomy" id="502779"/>
    <lineage>
        <taxon>Eukaryota</taxon>
        <taxon>Fungi</taxon>
        <taxon>Dikarya</taxon>
        <taxon>Ascomycota</taxon>
        <taxon>Pezizomycotina</taxon>
        <taxon>Eurotiomycetes</taxon>
        <taxon>Eurotiomycetidae</taxon>
        <taxon>Onygenales</taxon>
        <taxon>Ajellomycetaceae</taxon>
        <taxon>Paracoccidioides</taxon>
    </lineage>
</organism>
<dbReference type="KEGG" id="pbl:PAAG_07392"/>
<feature type="region of interest" description="Disordered" evidence="3">
    <location>
        <begin position="396"/>
        <end position="420"/>
    </location>
</feature>
<dbReference type="InterPro" id="IPR035979">
    <property type="entry name" value="RBD_domain_sf"/>
</dbReference>
<evidence type="ECO:0000313" key="6">
    <source>
        <dbReference type="Proteomes" id="UP000002059"/>
    </source>
</evidence>
<evidence type="ECO:0000256" key="2">
    <source>
        <dbReference type="PROSITE-ProRule" id="PRU00176"/>
    </source>
</evidence>
<keyword evidence="6" id="KW-1185">Reference proteome</keyword>
<dbReference type="eggNOG" id="ENOG502QQEE">
    <property type="taxonomic scope" value="Eukaryota"/>
</dbReference>
<dbReference type="GeneID" id="9093900"/>
<dbReference type="VEuPathDB" id="FungiDB:PAAG_07392"/>
<feature type="compositionally biased region" description="Basic and acidic residues" evidence="3">
    <location>
        <begin position="222"/>
        <end position="233"/>
    </location>
</feature>
<feature type="compositionally biased region" description="Basic and acidic residues" evidence="3">
    <location>
        <begin position="798"/>
        <end position="812"/>
    </location>
</feature>
<feature type="region of interest" description="Disordered" evidence="3">
    <location>
        <begin position="345"/>
        <end position="364"/>
    </location>
</feature>
<reference evidence="5 6" key="1">
    <citation type="journal article" date="2011" name="PLoS Genet.">
        <title>Comparative genomic analysis of human fungal pathogens causing paracoccidioidomycosis.</title>
        <authorList>
            <person name="Desjardins C.A."/>
            <person name="Champion M.D."/>
            <person name="Holder J.W."/>
            <person name="Muszewska A."/>
            <person name="Goldberg J."/>
            <person name="Bailao A.M."/>
            <person name="Brigido M.M."/>
            <person name="Ferreira M.E."/>
            <person name="Garcia A.M."/>
            <person name="Grynberg M."/>
            <person name="Gujja S."/>
            <person name="Heiman D.I."/>
            <person name="Henn M.R."/>
            <person name="Kodira C.D."/>
            <person name="Leon-Narvaez H."/>
            <person name="Longo L.V."/>
            <person name="Ma L.J."/>
            <person name="Malavazi I."/>
            <person name="Matsuo A.L."/>
            <person name="Morais F.V."/>
            <person name="Pereira M."/>
            <person name="Rodriguez-Brito S."/>
            <person name="Sakthikumar S."/>
            <person name="Salem-Izacc S.M."/>
            <person name="Sykes S.M."/>
            <person name="Teixeira M.M."/>
            <person name="Vallejo M.C."/>
            <person name="Walter M.E."/>
            <person name="Yandava C."/>
            <person name="Young S."/>
            <person name="Zeng Q."/>
            <person name="Zucker J."/>
            <person name="Felipe M.S."/>
            <person name="Goldman G.H."/>
            <person name="Haas B.J."/>
            <person name="McEwen J.G."/>
            <person name="Nino-Vega G."/>
            <person name="Puccia R."/>
            <person name="San-Blas G."/>
            <person name="Soares C.M."/>
            <person name="Birren B.W."/>
            <person name="Cuomo C.A."/>
        </authorList>
    </citation>
    <scope>NUCLEOTIDE SEQUENCE [LARGE SCALE GENOMIC DNA]</scope>
    <source>
        <strain evidence="6">ATCC MYA-826 / Pb01</strain>
    </source>
</reference>
<dbReference type="AlphaFoldDB" id="C1H9F1"/>
<dbReference type="OMA" id="PDGGRQM"/>
<keyword evidence="1 2" id="KW-0694">RNA-binding</keyword>
<dbReference type="HOGENOM" id="CLU_013857_0_0_1"/>
<dbReference type="InterPro" id="IPR000504">
    <property type="entry name" value="RRM_dom"/>
</dbReference>
<dbReference type="PROSITE" id="PS50102">
    <property type="entry name" value="RRM"/>
    <property type="match status" value="1"/>
</dbReference>
<feature type="compositionally biased region" description="Basic and acidic residues" evidence="3">
    <location>
        <begin position="992"/>
        <end position="1022"/>
    </location>
</feature>
<sequence>MLKPFRIRDLLDQPVENEQSSPNSTNSPPTNDEPAMSYERTDGWSIPVPHIGPIMVGDTVRPYSNHGISSLPSDEINGGVKSEVDNDGGPSEARSKKSANDSVSSMPNKHSHGIVRVSAEEYDETIAAHPQAKLSYMDEDDGDIITVGSSLELTQRLSEPAAPDVPHRGFVSSNSWEAEPMHIFDVNRSKSILDIWRSFERRTSMGSRPLETSATGVTTTEENTKSKPVFEKGNDDHRERWFQLCNPPQVHTSIRDLGEKASSEHGSSVFATQPSELGASGNVEPLQTMSSTNKTEEGKQQAQKAGSRLSRVRNVTIDAHPSIPAIPLTAENPWASFTSYPSGFGAHGLTQREPESRESPIENSQPLLASFEAELAKIMENKRVEDSSNTEILEQKTLENDPQHRQQSSNSEQEPEISSQHIPKPAEMLSQTMHALLGGVRHLTSDLRSKLPEIERRLSNAHQHIPSTVQTTIFSTISAIGTHIHSLANAMQDTVASSRVTADRSMEADVLAAEQIANGLLSLASDIGEMGRTLFATFETMSRGLGSSQAQPIGEPPNHGDVPDQSHPEEPVSQYTTSQNVSVNIESLPGIPNSHEASLESQNKTTALREKQLENSQINTLFVGNVSSAAAEKDIQDAFANKGFLGKVNLPKDSATGTHAGFGYVEFPCSFAASAALHALNGDLIFDQAINLEFSHVSMVDTTINSPERLSVGIGRTSAIVPAEGNNSQRSLVNGRIPLTGSGDARGPLRDSSDIRRTRSLGVLRRSQVHDPLRHGISGMANIKEMSEDLDQSNDEADGLHNRSSWEPERRRPNSLYSSASVANLLTDQDDVEPEFSARYPSLISDAHTRERRSHLLPHQTQGLPRNLSPASQMARFPSISQLEARTSKAQSQQVDQMAARNPPAPVDVRPFPANRFPEVPTNNRRKTTYPATPPISGTRLPGSWPPEYHSAQPVGLHTSSLAATGELFRSNTTIASNPAARLSGPFVPFSEPHRRRERSGLRRSASERQHRRPLGDYFDRHRSRFEERPAIYSQSILPGIPAESLSSLPGSFPTEGPPVIPPKPIHQHANNQPEMQEQRPRNDGPASYQIERCIRHLALLGYGRNQNHPSHNLKIYAEATGGVLDDAIEMIEEEQKAFEQRDVSQ</sequence>
<dbReference type="OrthoDB" id="4200759at2759"/>
<evidence type="ECO:0000313" key="5">
    <source>
        <dbReference type="EMBL" id="EEH36974.1"/>
    </source>
</evidence>
<feature type="region of interest" description="Disordered" evidence="3">
    <location>
        <begin position="585"/>
        <end position="604"/>
    </location>
</feature>
<feature type="region of interest" description="Disordered" evidence="3">
    <location>
        <begin position="789"/>
        <end position="813"/>
    </location>
</feature>
<dbReference type="EMBL" id="KN294015">
    <property type="protein sequence ID" value="EEH36974.1"/>
    <property type="molecule type" value="Genomic_DNA"/>
</dbReference>
<dbReference type="Proteomes" id="UP000002059">
    <property type="component" value="Partially assembled WGS sequence"/>
</dbReference>
<accession>C1H9F1</accession>
<feature type="compositionally biased region" description="Low complexity" evidence="3">
    <location>
        <begin position="20"/>
        <end position="30"/>
    </location>
</feature>
<feature type="compositionally biased region" description="Polar residues" evidence="3">
    <location>
        <begin position="595"/>
        <end position="604"/>
    </location>
</feature>
<feature type="region of interest" description="Disordered" evidence="3">
    <location>
        <begin position="1"/>
        <end position="44"/>
    </location>
</feature>
<feature type="region of interest" description="Disordered" evidence="3">
    <location>
        <begin position="259"/>
        <end position="309"/>
    </location>
</feature>
<feature type="region of interest" description="Disordered" evidence="3">
    <location>
        <begin position="56"/>
        <end position="112"/>
    </location>
</feature>
<feature type="compositionally biased region" description="Polar residues" evidence="3">
    <location>
        <begin position="264"/>
        <end position="275"/>
    </location>
</feature>
<dbReference type="STRING" id="502779.C1H9F1"/>
<feature type="region of interest" description="Disordered" evidence="3">
    <location>
        <begin position="977"/>
        <end position="1022"/>
    </location>
</feature>
<gene>
    <name evidence="5" type="ORF">PAAG_07392</name>
</gene>
<dbReference type="InterPro" id="IPR012677">
    <property type="entry name" value="Nucleotide-bd_a/b_plait_sf"/>
</dbReference>
<dbReference type="InterPro" id="IPR052462">
    <property type="entry name" value="SLIRP/GR-RBP-like"/>
</dbReference>
<proteinExistence type="predicted"/>
<dbReference type="Pfam" id="PF00076">
    <property type="entry name" value="RRM_1"/>
    <property type="match status" value="1"/>
</dbReference>
<feature type="compositionally biased region" description="Polar residues" evidence="3">
    <location>
        <begin position="882"/>
        <end position="896"/>
    </location>
</feature>
<dbReference type="SUPFAM" id="SSF54928">
    <property type="entry name" value="RNA-binding domain, RBD"/>
    <property type="match status" value="1"/>
</dbReference>
<feature type="compositionally biased region" description="Basic and acidic residues" evidence="3">
    <location>
        <begin position="747"/>
        <end position="757"/>
    </location>
</feature>
<dbReference type="SMART" id="SM00360">
    <property type="entry name" value="RRM"/>
    <property type="match status" value="1"/>
</dbReference>
<feature type="compositionally biased region" description="Basic and acidic residues" evidence="3">
    <location>
        <begin position="350"/>
        <end position="360"/>
    </location>
</feature>
<feature type="region of interest" description="Disordered" evidence="3">
    <location>
        <begin position="545"/>
        <end position="578"/>
    </location>
</feature>
<name>C1H9F1_PARBA</name>
<evidence type="ECO:0000259" key="4">
    <source>
        <dbReference type="PROSITE" id="PS50102"/>
    </source>
</evidence>
<feature type="compositionally biased region" description="Polar residues" evidence="3">
    <location>
        <begin position="206"/>
        <end position="221"/>
    </location>
</feature>
<dbReference type="RefSeq" id="XP_002790533.1">
    <property type="nucleotide sequence ID" value="XM_002790487.1"/>
</dbReference>
<dbReference type="GO" id="GO:0003723">
    <property type="term" value="F:RNA binding"/>
    <property type="evidence" value="ECO:0007669"/>
    <property type="project" value="UniProtKB-UniRule"/>
</dbReference>
<evidence type="ECO:0000256" key="3">
    <source>
        <dbReference type="SAM" id="MobiDB-lite"/>
    </source>
</evidence>
<feature type="compositionally biased region" description="Basic and acidic residues" evidence="3">
    <location>
        <begin position="561"/>
        <end position="570"/>
    </location>
</feature>
<protein>
    <recommendedName>
        <fullName evidence="4">RRM domain-containing protein</fullName>
    </recommendedName>
</protein>
<dbReference type="PANTHER" id="PTHR48027">
    <property type="entry name" value="HETEROGENEOUS NUCLEAR RIBONUCLEOPROTEIN 87F-RELATED"/>
    <property type="match status" value="1"/>
</dbReference>
<feature type="compositionally biased region" description="Polar residues" evidence="3">
    <location>
        <begin position="405"/>
        <end position="420"/>
    </location>
</feature>